<evidence type="ECO:0000313" key="2">
    <source>
        <dbReference type="Proteomes" id="UP000015523"/>
    </source>
</evidence>
<dbReference type="RefSeq" id="WP_021317613.1">
    <property type="nucleotide sequence ID" value="NZ_AUWY01000070.1"/>
</dbReference>
<dbReference type="Proteomes" id="UP000015523">
    <property type="component" value="Unassembled WGS sequence"/>
</dbReference>
<dbReference type="STRING" id="1346791.M529_08910"/>
<gene>
    <name evidence="1" type="ORF">M529_08910</name>
</gene>
<name>T0IUL9_9SPHN</name>
<keyword evidence="2" id="KW-1185">Reference proteome</keyword>
<comment type="caution">
    <text evidence="1">The sequence shown here is derived from an EMBL/GenBank/DDBJ whole genome shotgun (WGS) entry which is preliminary data.</text>
</comment>
<organism evidence="1 2">
    <name type="scientific">Sphingobium ummariense RL-3</name>
    <dbReference type="NCBI Taxonomy" id="1346791"/>
    <lineage>
        <taxon>Bacteria</taxon>
        <taxon>Pseudomonadati</taxon>
        <taxon>Pseudomonadota</taxon>
        <taxon>Alphaproteobacteria</taxon>
        <taxon>Sphingomonadales</taxon>
        <taxon>Sphingomonadaceae</taxon>
        <taxon>Sphingobium</taxon>
    </lineage>
</organism>
<accession>T0IUL9</accession>
<dbReference type="AlphaFoldDB" id="T0IUL9"/>
<reference evidence="1 2" key="1">
    <citation type="journal article" date="2013" name="Genome Announc.">
        <title>Draft Genome Sequence of Sphingobium ummariense Strain RL-3, a Hexachlorocyclohexane-Degrading Bacterium.</title>
        <authorList>
            <person name="Kohli P."/>
            <person name="Dua A."/>
            <person name="Sangwan N."/>
            <person name="Oldach P."/>
            <person name="Khurana J.P."/>
            <person name="Lal R."/>
        </authorList>
    </citation>
    <scope>NUCLEOTIDE SEQUENCE [LARGE SCALE GENOMIC DNA]</scope>
    <source>
        <strain evidence="1 2">RL-3</strain>
    </source>
</reference>
<proteinExistence type="predicted"/>
<sequence length="194" mass="20579">MNAFNSLPKSEFEVISPDGEVRSTGKGIFTGNKVIVFDEKLLVFEGDEIRRRLPNGADDTFTVVDPKFFPKMTSIPANFQIDVRRKGTFPHGKGGNFSIAVTGDNARVNIGSTDNSSNVVNNSGVFADLITAIEGGIENVEQKAVLVKAVKDMERAKGTGGFAAAYAKFIGLAADHIGVITPFVGPLAAMIGVS</sequence>
<dbReference type="OrthoDB" id="7553803at2"/>
<evidence type="ECO:0000313" key="1">
    <source>
        <dbReference type="EMBL" id="EQB32540.1"/>
    </source>
</evidence>
<dbReference type="PATRIC" id="fig|1346791.3.peg.1711"/>
<protein>
    <submittedName>
        <fullName evidence="1">Uncharacterized protein</fullName>
    </submittedName>
</protein>
<dbReference type="EMBL" id="AUWY01000070">
    <property type="protein sequence ID" value="EQB32540.1"/>
    <property type="molecule type" value="Genomic_DNA"/>
</dbReference>
<dbReference type="eggNOG" id="ENOG5033FPI">
    <property type="taxonomic scope" value="Bacteria"/>
</dbReference>